<reference evidence="3 4" key="1">
    <citation type="submission" date="2020-04" db="EMBL/GenBank/DDBJ databases">
        <title>Perkinsus chesapeaki whole genome sequence.</title>
        <authorList>
            <person name="Bogema D.R."/>
        </authorList>
    </citation>
    <scope>NUCLEOTIDE SEQUENCE [LARGE SCALE GENOMIC DNA]</scope>
    <source>
        <strain evidence="3">ATCC PRA-425</strain>
    </source>
</reference>
<comment type="caution">
    <text evidence="3">The sequence shown here is derived from an EMBL/GenBank/DDBJ whole genome shotgun (WGS) entry which is preliminary data.</text>
</comment>
<organism evidence="3 4">
    <name type="scientific">Perkinsus chesapeaki</name>
    <name type="common">Clam parasite</name>
    <name type="synonym">Perkinsus andrewsi</name>
    <dbReference type="NCBI Taxonomy" id="330153"/>
    <lineage>
        <taxon>Eukaryota</taxon>
        <taxon>Sar</taxon>
        <taxon>Alveolata</taxon>
        <taxon>Perkinsozoa</taxon>
        <taxon>Perkinsea</taxon>
        <taxon>Perkinsida</taxon>
        <taxon>Perkinsidae</taxon>
        <taxon>Perkinsus</taxon>
    </lineage>
</organism>
<sequence>MAGRRLNSVASHVGRRPPSALGRGIVPKIVSGDATFETVFEGHLKWMRQKYALRQDMFLIGNPGSTRRRLAYHFCVTEGLQPELLVITRDTVEADLRQRREIGVSGQTLYVDSAVVRAAVMGRVLILDGIEKAERNVLPTINNLLENREMVLDDGRCLLNHTKYDRLVTSLGKAEVASRNLVRVSPNFIVIALGLPVPPCVGHTLDPPLRSRFQGRVVGGSPIGNEGENASLRDFVDAIGEASELPLMPSDAVVNLEKIYSATSDLHQAIARVYPWMLFTNEDPKRGVESILSSLGISQSTTTGGGSTQIDKETGFVSTPAVKTMLENLAIDWRNGLDRRATDLSSGASVWLPSAAVRAAIEGKLLILDGLHRVPSDVLCALGPLIADRQCPLQNSDTRGKGLVLTDDDQMDIDDDDTGPEVVHVHPNFRIIAIANPPTQGNPWLTSEVMGLFSFHVMNDGFATEILSAKYNGSVLEPTDVSAFLSSLLSFKTAVDGCQGIPPFTLRRLLRIAKNCSGESPSNELIASVMWRQLLLDLVPAVERDALPKAFIEAALSANASRSSSDEVTLSELGGSVVISGIEAPKYSTRAEGSRPELVPHVRDSFVPIPSHKRFMSEIHADLFLRGERHLLIVGPQGVGKNKVIDYYMELLGVERYYMQLHRDSTVGSLTCIPELEDGRWIVLDEADKAPLEVVILLKSLLEDGYLNLPDGRILGGQGLSMPIHPHFKCVVLCNRPGFPFLGNDFFRECGDVFSVFLLDNPDKNSELELVRSVAPKVPMGVLSQLVSVFGDLRQLTMDGLLSYPFSTRELLASARHMEHFGRSDEALQGVLAFERWDTTALNHIRRVLERHGFPSKAILDGFTDSSAAVLLQEAELLPPLRPVGSVQITKHHQQTPGPWLKAESRTIIMEPSMNSPLKSLEQPRSVGAFTEKAASLQLPLIGYPRQEEIVDAVASPGQVNILCDSMTDGMRLYTVDTNNWECSCRSLGISAMRWRNTTNSGADVSLNGQSARSRGKPQVVMVNHKVYVWHPTAGILVELPESAASSRGVVHRLFGPHADLFVAIADKDASSSTLSFVGSKEVYEVDVTANPPAVRLILRSADQIGQITNIASGSKTVLLSNARGDGLKLEGGVISIVHFPMAPPLAYDFANNVYQRENLEHSYFYRIQPDQSVWVCPGGGGTRGGFSQCSIIGRSGTLINYRLGQLEIVDTVEPASVRRLPLRDFPVELIREIGDNGKILVIYTDGWVDLLEIMRSQLELAEKEYRHLRSLPTREDHKTASGEPKHGKEDNAPHVGGNTYAGGTGGADTAGLGGVGGPYRLDKGHPVHQVSDEVKASISPEAAEAARKMGQEALRKRLEEIKMSSADWQRYTQLMNGVGDEIQQLRRVLHNSDSRLRERKWLAGSEGELDENKLVDALAGDKRVYRRRALQEPKVGEPQILPKRLSIVLDVSASMYRFNGVDGRLKRMTEIAVLLLEALNGFEDRFLYEIRGHSGDGPAIRLVDFEKPPKNEKEKYRVIQEMCAHAQYCSPGDSTLEAIQLATDRLVNAGPADEKLLMAFSDANLDRYDISPKQMDAALNRAPDQVHSHVFFIASFDDQADVLCQSISRGKATTVKDLRKLPQVIKNVLAATIDHQK</sequence>
<dbReference type="InterPro" id="IPR027417">
    <property type="entry name" value="P-loop_NTPase"/>
</dbReference>
<dbReference type="Pfam" id="PF07728">
    <property type="entry name" value="AAA_5"/>
    <property type="match status" value="3"/>
</dbReference>
<dbReference type="InterPro" id="IPR011704">
    <property type="entry name" value="ATPase_dyneun-rel_AAA"/>
</dbReference>
<evidence type="ECO:0000313" key="3">
    <source>
        <dbReference type="EMBL" id="KAF4675664.1"/>
    </source>
</evidence>
<protein>
    <submittedName>
        <fullName evidence="3">von Willebrand factor A domain-containing protein 8</fullName>
    </submittedName>
</protein>
<evidence type="ECO:0000256" key="1">
    <source>
        <dbReference type="SAM" id="MobiDB-lite"/>
    </source>
</evidence>
<feature type="region of interest" description="Disordered" evidence="1">
    <location>
        <begin position="1272"/>
        <end position="1315"/>
    </location>
</feature>
<dbReference type="FunFam" id="3.40.50.300:FF:000587">
    <property type="entry name" value="von Willebrand factor A domain containing 8"/>
    <property type="match status" value="1"/>
</dbReference>
<dbReference type="EMBL" id="JAAPAO010000044">
    <property type="protein sequence ID" value="KAF4675664.1"/>
    <property type="molecule type" value="Genomic_DNA"/>
</dbReference>
<dbReference type="SUPFAM" id="SSF53300">
    <property type="entry name" value="vWA-like"/>
    <property type="match status" value="1"/>
</dbReference>
<dbReference type="SMART" id="SM00327">
    <property type="entry name" value="VWA"/>
    <property type="match status" value="1"/>
</dbReference>
<dbReference type="InterPro" id="IPR002035">
    <property type="entry name" value="VWF_A"/>
</dbReference>
<feature type="domain" description="VWFA" evidence="2">
    <location>
        <begin position="1445"/>
        <end position="1629"/>
    </location>
</feature>
<dbReference type="PROSITE" id="PS50234">
    <property type="entry name" value="VWFA"/>
    <property type="match status" value="1"/>
</dbReference>
<gene>
    <name evidence="3" type="primary">VWA8</name>
    <name evidence="3" type="ORF">FOL47_007436</name>
</gene>
<feature type="compositionally biased region" description="Basic and acidic residues" evidence="1">
    <location>
        <begin position="1272"/>
        <end position="1293"/>
    </location>
</feature>
<accession>A0A7J6MVX9</accession>
<evidence type="ECO:0000313" key="4">
    <source>
        <dbReference type="Proteomes" id="UP000591131"/>
    </source>
</evidence>
<dbReference type="GO" id="GO:0016887">
    <property type="term" value="F:ATP hydrolysis activity"/>
    <property type="evidence" value="ECO:0007669"/>
    <property type="project" value="InterPro"/>
</dbReference>
<evidence type="ECO:0000259" key="2">
    <source>
        <dbReference type="PROSITE" id="PS50234"/>
    </source>
</evidence>
<keyword evidence="4" id="KW-1185">Reference proteome</keyword>
<proteinExistence type="predicted"/>
<name>A0A7J6MVX9_PERCH</name>
<dbReference type="Proteomes" id="UP000591131">
    <property type="component" value="Unassembled WGS sequence"/>
</dbReference>
<dbReference type="GO" id="GO:0005737">
    <property type="term" value="C:cytoplasm"/>
    <property type="evidence" value="ECO:0007669"/>
    <property type="project" value="TreeGrafter"/>
</dbReference>
<dbReference type="SUPFAM" id="SSF52540">
    <property type="entry name" value="P-loop containing nucleoside triphosphate hydrolases"/>
    <property type="match status" value="3"/>
</dbReference>
<feature type="compositionally biased region" description="Gly residues" evidence="1">
    <location>
        <begin position="1300"/>
        <end position="1315"/>
    </location>
</feature>
<dbReference type="InterPro" id="IPR039891">
    <property type="entry name" value="VWA8"/>
</dbReference>
<dbReference type="PANTHER" id="PTHR21610:SF9">
    <property type="entry name" value="VON WILLEBRAND FACTOR A DOMAIN-CONTAINING PROTEIN 8"/>
    <property type="match status" value="1"/>
</dbReference>
<dbReference type="Gene3D" id="3.40.50.300">
    <property type="entry name" value="P-loop containing nucleotide triphosphate hydrolases"/>
    <property type="match status" value="2"/>
</dbReference>
<dbReference type="GO" id="GO:0005524">
    <property type="term" value="F:ATP binding"/>
    <property type="evidence" value="ECO:0007669"/>
    <property type="project" value="InterPro"/>
</dbReference>
<dbReference type="PANTHER" id="PTHR21610">
    <property type="entry name" value="VON WILLEBRAND FACTOR A DOMAIN-CONTAINING PROTEIN 8"/>
    <property type="match status" value="1"/>
</dbReference>
<dbReference type="InterPro" id="IPR036465">
    <property type="entry name" value="vWFA_dom_sf"/>
</dbReference>
<dbReference type="OrthoDB" id="5186at2759"/>